<dbReference type="Pfam" id="PF05739">
    <property type="entry name" value="SNARE"/>
    <property type="match status" value="1"/>
</dbReference>
<proteinExistence type="inferred from homology"/>
<dbReference type="GeneID" id="7048811"/>
<dbReference type="InterPro" id="IPR021538">
    <property type="entry name" value="Syntaxin-5_N"/>
</dbReference>
<dbReference type="GO" id="GO:0016192">
    <property type="term" value="P:vesicle-mediated transport"/>
    <property type="evidence" value="ECO:0007669"/>
    <property type="project" value="InterPro"/>
</dbReference>
<organism evidence="10 12">
    <name type="scientific">Schizosaccharomyces japonicus (strain yFS275 / FY16936)</name>
    <name type="common">Fission yeast</name>
    <dbReference type="NCBI Taxonomy" id="402676"/>
    <lineage>
        <taxon>Eukaryota</taxon>
        <taxon>Fungi</taxon>
        <taxon>Dikarya</taxon>
        <taxon>Ascomycota</taxon>
        <taxon>Taphrinomycotina</taxon>
        <taxon>Schizosaccharomycetes</taxon>
        <taxon>Schizosaccharomycetales</taxon>
        <taxon>Schizosaccharomycetaceae</taxon>
        <taxon>Schizosaccharomyces</taxon>
    </lineage>
</organism>
<evidence type="ECO:0000256" key="2">
    <source>
        <dbReference type="ARBA" id="ARBA00009063"/>
    </source>
</evidence>
<dbReference type="GO" id="GO:0016020">
    <property type="term" value="C:membrane"/>
    <property type="evidence" value="ECO:0007669"/>
    <property type="project" value="UniProtKB-SubCell"/>
</dbReference>
<evidence type="ECO:0000256" key="1">
    <source>
        <dbReference type="ARBA" id="ARBA00004211"/>
    </source>
</evidence>
<dbReference type="OMA" id="EHNHNVV"/>
<dbReference type="HOGENOM" id="CLU_044998_0_1_1"/>
<dbReference type="PANTHER" id="PTHR19957">
    <property type="entry name" value="SYNTAXIN"/>
    <property type="match status" value="1"/>
</dbReference>
<dbReference type="InterPro" id="IPR045242">
    <property type="entry name" value="Syntaxin"/>
</dbReference>
<evidence type="ECO:0000313" key="11">
    <source>
        <dbReference type="JaponicusDB" id="SJAG_03552"/>
    </source>
</evidence>
<keyword evidence="5 8" id="KW-1133">Transmembrane helix</keyword>
<dbReference type="STRING" id="402676.B6K4J1"/>
<dbReference type="Pfam" id="PF11416">
    <property type="entry name" value="Syntaxin-5_N"/>
    <property type="match status" value="1"/>
</dbReference>
<keyword evidence="3" id="KW-0813">Transport</keyword>
<evidence type="ECO:0000256" key="5">
    <source>
        <dbReference type="ARBA" id="ARBA00022989"/>
    </source>
</evidence>
<dbReference type="eggNOG" id="KOG0812">
    <property type="taxonomic scope" value="Eukaryota"/>
</dbReference>
<comment type="subcellular location">
    <subcellularLocation>
        <location evidence="1">Membrane</location>
        <topology evidence="1">Single-pass type IV membrane protein</topology>
    </subcellularLocation>
</comment>
<reference evidence="10 12" key="1">
    <citation type="journal article" date="2011" name="Science">
        <title>Comparative functional genomics of the fission yeasts.</title>
        <authorList>
            <person name="Rhind N."/>
            <person name="Chen Z."/>
            <person name="Yassour M."/>
            <person name="Thompson D.A."/>
            <person name="Haas B.J."/>
            <person name="Habib N."/>
            <person name="Wapinski I."/>
            <person name="Roy S."/>
            <person name="Lin M.F."/>
            <person name="Heiman D.I."/>
            <person name="Young S.K."/>
            <person name="Furuya K."/>
            <person name="Guo Y."/>
            <person name="Pidoux A."/>
            <person name="Chen H.M."/>
            <person name="Robbertse B."/>
            <person name="Goldberg J.M."/>
            <person name="Aoki K."/>
            <person name="Bayne E.H."/>
            <person name="Berlin A.M."/>
            <person name="Desjardins C.A."/>
            <person name="Dobbs E."/>
            <person name="Dukaj L."/>
            <person name="Fan L."/>
            <person name="FitzGerald M.G."/>
            <person name="French C."/>
            <person name="Gujja S."/>
            <person name="Hansen K."/>
            <person name="Keifenheim D."/>
            <person name="Levin J.Z."/>
            <person name="Mosher R.A."/>
            <person name="Mueller C.A."/>
            <person name="Pfiffner J."/>
            <person name="Priest M."/>
            <person name="Russ C."/>
            <person name="Smialowska A."/>
            <person name="Swoboda P."/>
            <person name="Sykes S.M."/>
            <person name="Vaughn M."/>
            <person name="Vengrova S."/>
            <person name="Yoder R."/>
            <person name="Zeng Q."/>
            <person name="Allshire R."/>
            <person name="Baulcombe D."/>
            <person name="Birren B.W."/>
            <person name="Brown W."/>
            <person name="Ekwall K."/>
            <person name="Kellis M."/>
            <person name="Leatherwood J."/>
            <person name="Levin H."/>
            <person name="Margalit H."/>
            <person name="Martienssen R."/>
            <person name="Nieduszynski C.A."/>
            <person name="Spatafora J.W."/>
            <person name="Friedman N."/>
            <person name="Dalgaard J.Z."/>
            <person name="Baumann P."/>
            <person name="Niki H."/>
            <person name="Regev A."/>
            <person name="Nusbaum C."/>
        </authorList>
    </citation>
    <scope>NUCLEOTIDE SEQUENCE [LARGE SCALE GENOMIC DNA]</scope>
    <source>
        <strain evidence="12">yFS275 / FY16936</strain>
    </source>
</reference>
<dbReference type="Gene3D" id="1.20.58.70">
    <property type="match status" value="1"/>
</dbReference>
<keyword evidence="7 8" id="KW-0472">Membrane</keyword>
<evidence type="ECO:0000256" key="6">
    <source>
        <dbReference type="ARBA" id="ARBA00023054"/>
    </source>
</evidence>
<evidence type="ECO:0000256" key="7">
    <source>
        <dbReference type="ARBA" id="ARBA00023136"/>
    </source>
</evidence>
<dbReference type="EMBL" id="KE651167">
    <property type="protein sequence ID" value="EEB08398.1"/>
    <property type="molecule type" value="Genomic_DNA"/>
</dbReference>
<keyword evidence="12" id="KW-1185">Reference proteome</keyword>
<dbReference type="VEuPathDB" id="FungiDB:SJAG_03552"/>
<evidence type="ECO:0000256" key="4">
    <source>
        <dbReference type="ARBA" id="ARBA00022692"/>
    </source>
</evidence>
<dbReference type="PROSITE" id="PS50192">
    <property type="entry name" value="T_SNARE"/>
    <property type="match status" value="1"/>
</dbReference>
<dbReference type="GO" id="GO:0005794">
    <property type="term" value="C:Golgi apparatus"/>
    <property type="evidence" value="ECO:0007669"/>
    <property type="project" value="UniProtKB-ARBA"/>
</dbReference>
<keyword evidence="6" id="KW-0175">Coiled coil</keyword>
<dbReference type="Proteomes" id="UP000001744">
    <property type="component" value="Unassembled WGS sequence"/>
</dbReference>
<protein>
    <submittedName>
        <fullName evidence="10">SNARE Sed5</fullName>
    </submittedName>
</protein>
<evidence type="ECO:0000259" key="9">
    <source>
        <dbReference type="PROSITE" id="PS50192"/>
    </source>
</evidence>
<dbReference type="PANTHER" id="PTHR19957:SF3">
    <property type="entry name" value="SYNTAXIN-5"/>
    <property type="match status" value="1"/>
</dbReference>
<dbReference type="JaponicusDB" id="SJAG_03552">
    <property type="gene designation" value="sed5"/>
</dbReference>
<feature type="domain" description="T-SNARE coiled-coil homology" evidence="9">
    <location>
        <begin position="227"/>
        <end position="289"/>
    </location>
</feature>
<dbReference type="SUPFAM" id="SSF47661">
    <property type="entry name" value="t-snare proteins"/>
    <property type="match status" value="1"/>
</dbReference>
<gene>
    <name evidence="11" type="primary">sed5</name>
    <name evidence="10" type="ORF">SJAG_03552</name>
</gene>
<name>B6K4J1_SCHJY</name>
<evidence type="ECO:0000256" key="8">
    <source>
        <dbReference type="SAM" id="Phobius"/>
    </source>
</evidence>
<dbReference type="InterPro" id="IPR000727">
    <property type="entry name" value="T_SNARE_dom"/>
</dbReference>
<dbReference type="AlphaFoldDB" id="B6K4J1"/>
<dbReference type="CDD" id="cd15844">
    <property type="entry name" value="SNARE_syntaxin5"/>
    <property type="match status" value="1"/>
</dbReference>
<sequence>MSFQDRTAEFQACVSATKYRSRTVGRIATPNDNNAAAIKHQKSDFTRIAQKIASEINTTGQKLQRLSRLAKRKTLFDDRPIEIQELTYLIKQSLSSLNADIASLQQIVRQNAKDGRNQAAQIDQHNESVVVSLQNSLADTSMNFRDILEVRSQNMKASQSRTEKFVASSSVTANSDANTGNFMNAYNANGASAAMNNGSHGDYLSLNIGDSANTRYEQVALLENQVDAYSQQRLSSIESIESTITELGGIFSQLAQMVSEQRESVQRIDANTEDIVGNIGGAQREIMKFYARVTSNRRLMLKIFGICILFFLIWVLVT</sequence>
<comment type="similarity">
    <text evidence="2">Belongs to the syntaxin family.</text>
</comment>
<feature type="transmembrane region" description="Helical" evidence="8">
    <location>
        <begin position="299"/>
        <end position="317"/>
    </location>
</feature>
<accession>B6K4J1</accession>
<dbReference type="RefSeq" id="XP_002174691.1">
    <property type="nucleotide sequence ID" value="XM_002174655.2"/>
</dbReference>
<keyword evidence="4 8" id="KW-0812">Transmembrane</keyword>
<evidence type="ECO:0000256" key="3">
    <source>
        <dbReference type="ARBA" id="ARBA00022448"/>
    </source>
</evidence>
<evidence type="ECO:0000313" key="12">
    <source>
        <dbReference type="Proteomes" id="UP000001744"/>
    </source>
</evidence>
<dbReference type="SMART" id="SM00397">
    <property type="entry name" value="t_SNARE"/>
    <property type="match status" value="1"/>
</dbReference>
<dbReference type="InterPro" id="IPR010989">
    <property type="entry name" value="SNARE"/>
</dbReference>
<evidence type="ECO:0000313" key="10">
    <source>
        <dbReference type="EMBL" id="EEB08398.1"/>
    </source>
</evidence>
<dbReference type="OrthoDB" id="421009at2759"/>